<evidence type="ECO:0000256" key="2">
    <source>
        <dbReference type="SAM" id="Phobius"/>
    </source>
</evidence>
<feature type="transmembrane region" description="Helical" evidence="2">
    <location>
        <begin position="125"/>
        <end position="147"/>
    </location>
</feature>
<dbReference type="GO" id="GO:0005789">
    <property type="term" value="C:endoplasmic reticulum membrane"/>
    <property type="evidence" value="ECO:0007669"/>
    <property type="project" value="TreeGrafter"/>
</dbReference>
<dbReference type="EMBL" id="KN881629">
    <property type="protein sequence ID" value="KIY52895.1"/>
    <property type="molecule type" value="Genomic_DNA"/>
</dbReference>
<evidence type="ECO:0000256" key="1">
    <source>
        <dbReference type="SAM" id="Coils"/>
    </source>
</evidence>
<dbReference type="Proteomes" id="UP000054144">
    <property type="component" value="Unassembled WGS sequence"/>
</dbReference>
<evidence type="ECO:0000313" key="4">
    <source>
        <dbReference type="Proteomes" id="UP000054144"/>
    </source>
</evidence>
<dbReference type="GO" id="GO:0006888">
    <property type="term" value="P:endoplasmic reticulum to Golgi vesicle-mediated transport"/>
    <property type="evidence" value="ECO:0007669"/>
    <property type="project" value="TreeGrafter"/>
</dbReference>
<feature type="transmembrane region" description="Helical" evidence="2">
    <location>
        <begin position="47"/>
        <end position="72"/>
    </location>
</feature>
<dbReference type="PANTHER" id="PTHR28228">
    <property type="entry name" value="SECRETORY COMPONENT PROTEIN SHR3"/>
    <property type="match status" value="1"/>
</dbReference>
<dbReference type="AlphaFoldDB" id="A0A0D7AM03"/>
<name>A0A0D7AM03_9AGAR</name>
<dbReference type="OrthoDB" id="5229808at2759"/>
<keyword evidence="2" id="KW-0472">Membrane</keyword>
<organism evidence="3 4">
    <name type="scientific">Fistulina hepatica ATCC 64428</name>
    <dbReference type="NCBI Taxonomy" id="1128425"/>
    <lineage>
        <taxon>Eukaryota</taxon>
        <taxon>Fungi</taxon>
        <taxon>Dikarya</taxon>
        <taxon>Basidiomycota</taxon>
        <taxon>Agaricomycotina</taxon>
        <taxon>Agaricomycetes</taxon>
        <taxon>Agaricomycetidae</taxon>
        <taxon>Agaricales</taxon>
        <taxon>Fistulinaceae</taxon>
        <taxon>Fistulina</taxon>
    </lineage>
</organism>
<dbReference type="Pfam" id="PF08229">
    <property type="entry name" value="SHR3_chaperone"/>
    <property type="match status" value="1"/>
</dbReference>
<keyword evidence="4" id="KW-1185">Reference proteome</keyword>
<sequence length="186" mass="20671">MAFKEGTVLVPTCFFLGVLFICLNIDYRILFQPFDLQTYETAYQFYTIFYTAPQAIKSALHGLMGVAIFGLISKLVKWDDSAMFFDGSCLVAYVFGFSVYVTVIIPSLKTVVEPVDVDTEADRQQALSVVSASNVILMGLMGIVLTLQAGQIYAERQDAKAKAEFLEEERKEKAKSEAAATKQKTE</sequence>
<proteinExistence type="predicted"/>
<feature type="transmembrane region" description="Helical" evidence="2">
    <location>
        <begin position="84"/>
        <end position="105"/>
    </location>
</feature>
<accession>A0A0D7AM03</accession>
<dbReference type="PANTHER" id="PTHR28228:SF1">
    <property type="entry name" value="SECRETORY COMPONENT PROTEIN SHR3"/>
    <property type="match status" value="1"/>
</dbReference>
<dbReference type="SMART" id="SM00786">
    <property type="entry name" value="SHR3_chaperone"/>
    <property type="match status" value="1"/>
</dbReference>
<dbReference type="InterPro" id="IPR013248">
    <property type="entry name" value="Psh3/Shr3"/>
</dbReference>
<dbReference type="GO" id="GO:0051082">
    <property type="term" value="F:unfolded protein binding"/>
    <property type="evidence" value="ECO:0007669"/>
    <property type="project" value="TreeGrafter"/>
</dbReference>
<keyword evidence="2" id="KW-0812">Transmembrane</keyword>
<gene>
    <name evidence="3" type="ORF">FISHEDRAFT_34242</name>
</gene>
<protein>
    <recommendedName>
        <fullName evidence="5">Shr3 amino acid permease chaperone</fullName>
    </recommendedName>
</protein>
<evidence type="ECO:0008006" key="5">
    <source>
        <dbReference type="Google" id="ProtNLM"/>
    </source>
</evidence>
<keyword evidence="2" id="KW-1133">Transmembrane helix</keyword>
<feature type="transmembrane region" description="Helical" evidence="2">
    <location>
        <begin position="7"/>
        <end position="27"/>
    </location>
</feature>
<evidence type="ECO:0000313" key="3">
    <source>
        <dbReference type="EMBL" id="KIY52895.1"/>
    </source>
</evidence>
<feature type="coiled-coil region" evidence="1">
    <location>
        <begin position="149"/>
        <end position="186"/>
    </location>
</feature>
<reference evidence="3 4" key="1">
    <citation type="journal article" date="2015" name="Fungal Genet. Biol.">
        <title>Evolution of novel wood decay mechanisms in Agaricales revealed by the genome sequences of Fistulina hepatica and Cylindrobasidium torrendii.</title>
        <authorList>
            <person name="Floudas D."/>
            <person name="Held B.W."/>
            <person name="Riley R."/>
            <person name="Nagy L.G."/>
            <person name="Koehler G."/>
            <person name="Ransdell A.S."/>
            <person name="Younus H."/>
            <person name="Chow J."/>
            <person name="Chiniquy J."/>
            <person name="Lipzen A."/>
            <person name="Tritt A."/>
            <person name="Sun H."/>
            <person name="Haridas S."/>
            <person name="LaButti K."/>
            <person name="Ohm R.A."/>
            <person name="Kues U."/>
            <person name="Blanchette R.A."/>
            <person name="Grigoriev I.V."/>
            <person name="Minto R.E."/>
            <person name="Hibbett D.S."/>
        </authorList>
    </citation>
    <scope>NUCLEOTIDE SEQUENCE [LARGE SCALE GENOMIC DNA]</scope>
    <source>
        <strain evidence="3 4">ATCC 64428</strain>
    </source>
</reference>
<keyword evidence="1" id="KW-0175">Coiled coil</keyword>